<dbReference type="InterPro" id="IPR021858">
    <property type="entry name" value="Fun_TF"/>
</dbReference>
<feature type="compositionally biased region" description="Polar residues" evidence="6">
    <location>
        <begin position="69"/>
        <end position="88"/>
    </location>
</feature>
<evidence type="ECO:0000259" key="7">
    <source>
        <dbReference type="PROSITE" id="PS50048"/>
    </source>
</evidence>
<dbReference type="Proteomes" id="UP001150941">
    <property type="component" value="Unassembled WGS sequence"/>
</dbReference>
<comment type="caution">
    <text evidence="8">The sequence shown here is derived from an EMBL/GenBank/DDBJ whole genome shotgun (WGS) entry which is preliminary data.</text>
</comment>
<gene>
    <name evidence="8" type="ORF">N7468_002290</name>
</gene>
<dbReference type="PANTHER" id="PTHR37534:SF49">
    <property type="entry name" value="LYSINE BIOSYNTHESIS REGULATORY PROTEIN LYS14"/>
    <property type="match status" value="1"/>
</dbReference>
<dbReference type="SUPFAM" id="SSF57701">
    <property type="entry name" value="Zn2/Cys6 DNA-binding domain"/>
    <property type="match status" value="1"/>
</dbReference>
<dbReference type="SMART" id="SM00066">
    <property type="entry name" value="GAL4"/>
    <property type="match status" value="1"/>
</dbReference>
<dbReference type="GO" id="GO:0000981">
    <property type="term" value="F:DNA-binding transcription factor activity, RNA polymerase II-specific"/>
    <property type="evidence" value="ECO:0007669"/>
    <property type="project" value="InterPro"/>
</dbReference>
<reference evidence="8" key="2">
    <citation type="journal article" date="2023" name="IMA Fungus">
        <title>Comparative genomic study of the Penicillium genus elucidates a diverse pangenome and 15 lateral gene transfer events.</title>
        <authorList>
            <person name="Petersen C."/>
            <person name="Sorensen T."/>
            <person name="Nielsen M.R."/>
            <person name="Sondergaard T.E."/>
            <person name="Sorensen J.L."/>
            <person name="Fitzpatrick D.A."/>
            <person name="Frisvad J.C."/>
            <person name="Nielsen K.L."/>
        </authorList>
    </citation>
    <scope>NUCLEOTIDE SEQUENCE</scope>
    <source>
        <strain evidence="8">IBT 19713</strain>
    </source>
</reference>
<evidence type="ECO:0000256" key="6">
    <source>
        <dbReference type="SAM" id="MobiDB-lite"/>
    </source>
</evidence>
<name>A0A9W9PJL4_9EURO</name>
<dbReference type="Gene3D" id="4.10.240.10">
    <property type="entry name" value="Zn(2)-C6 fungal-type DNA-binding domain"/>
    <property type="match status" value="1"/>
</dbReference>
<evidence type="ECO:0000256" key="1">
    <source>
        <dbReference type="ARBA" id="ARBA00004123"/>
    </source>
</evidence>
<dbReference type="PANTHER" id="PTHR37534">
    <property type="entry name" value="TRANSCRIPTIONAL ACTIVATOR PROTEIN UGA3"/>
    <property type="match status" value="1"/>
</dbReference>
<evidence type="ECO:0000313" key="9">
    <source>
        <dbReference type="Proteomes" id="UP001150941"/>
    </source>
</evidence>
<dbReference type="EMBL" id="JAPQKS010000002">
    <property type="protein sequence ID" value="KAJ5247307.1"/>
    <property type="molecule type" value="Genomic_DNA"/>
</dbReference>
<dbReference type="GO" id="GO:0000976">
    <property type="term" value="F:transcription cis-regulatory region binding"/>
    <property type="evidence" value="ECO:0007669"/>
    <property type="project" value="TreeGrafter"/>
</dbReference>
<dbReference type="GeneID" id="83198890"/>
<evidence type="ECO:0000313" key="8">
    <source>
        <dbReference type="EMBL" id="KAJ5247307.1"/>
    </source>
</evidence>
<comment type="subcellular location">
    <subcellularLocation>
        <location evidence="1">Nucleus</location>
    </subcellularLocation>
</comment>
<dbReference type="RefSeq" id="XP_058334728.1">
    <property type="nucleotide sequence ID" value="XM_058471587.1"/>
</dbReference>
<accession>A0A9W9PJL4</accession>
<dbReference type="PROSITE" id="PS50048">
    <property type="entry name" value="ZN2_CY6_FUNGAL_2"/>
    <property type="match status" value="1"/>
</dbReference>
<dbReference type="CDD" id="cd00067">
    <property type="entry name" value="GAL4"/>
    <property type="match status" value="1"/>
</dbReference>
<dbReference type="Pfam" id="PF11951">
    <property type="entry name" value="Fungal_trans_2"/>
    <property type="match status" value="2"/>
</dbReference>
<feature type="domain" description="Zn(2)-C6 fungal-type" evidence="7">
    <location>
        <begin position="7"/>
        <end position="35"/>
    </location>
</feature>
<dbReference type="Pfam" id="PF00172">
    <property type="entry name" value="Zn_clus"/>
    <property type="match status" value="1"/>
</dbReference>
<sequence>MGNLGAACLTCRQKSRRCDRARPACKRCIGKGLECLGYPDKFRFCGVASRGKWKNRVQPVDPDEPPATLETSIPASSESRPPEATSSAPRPPDGNEAILASKEAKRLLSHYDKIICPHQIAQFVDDGENPYRLYVLPLARKQKGLLCAVLALSACHLGHLISDSSLRESVSLSYRAKAIAELGVSIGRVGTEAFTENDRDAVFATIQILLLHDICESGISSHGAHISGAMSICSQLMLDQRLTVSDERTVFFLGNLVWLDIVRAFSAPQRLCFPQQLRHKILSLCDLRFEAVNGCPRALVLIIGNVLNSAKKHLAGDSPAEEYAYNLKSLLDKLYQWDGSRSVYPDTNPLWLSNPPDEPHIQASVCAILDAVANVPGSSPLVELLVLPLFMSGADCLSRHSQHYIQLRFSDIKVRSEMVGGITAPQVLLDKVWEAREQQADHERENIPWMQFTQRADSAHHDDYLII</sequence>
<dbReference type="AlphaFoldDB" id="A0A9W9PJL4"/>
<dbReference type="InterPro" id="IPR036864">
    <property type="entry name" value="Zn2-C6_fun-type_DNA-bd_sf"/>
</dbReference>
<keyword evidence="2" id="KW-0805">Transcription regulation</keyword>
<reference evidence="8" key="1">
    <citation type="submission" date="2022-11" db="EMBL/GenBank/DDBJ databases">
        <authorList>
            <person name="Petersen C."/>
        </authorList>
    </citation>
    <scope>NUCLEOTIDE SEQUENCE</scope>
    <source>
        <strain evidence="8">IBT 19713</strain>
    </source>
</reference>
<dbReference type="GO" id="GO:0005634">
    <property type="term" value="C:nucleus"/>
    <property type="evidence" value="ECO:0007669"/>
    <property type="project" value="UniProtKB-SubCell"/>
</dbReference>
<dbReference type="GO" id="GO:0008270">
    <property type="term" value="F:zinc ion binding"/>
    <property type="evidence" value="ECO:0007669"/>
    <property type="project" value="InterPro"/>
</dbReference>
<dbReference type="OrthoDB" id="25818at2759"/>
<evidence type="ECO:0000256" key="4">
    <source>
        <dbReference type="ARBA" id="ARBA00023163"/>
    </source>
</evidence>
<dbReference type="GO" id="GO:0045944">
    <property type="term" value="P:positive regulation of transcription by RNA polymerase II"/>
    <property type="evidence" value="ECO:0007669"/>
    <property type="project" value="TreeGrafter"/>
</dbReference>
<dbReference type="InterPro" id="IPR001138">
    <property type="entry name" value="Zn2Cys6_DnaBD"/>
</dbReference>
<evidence type="ECO:0000256" key="3">
    <source>
        <dbReference type="ARBA" id="ARBA00023125"/>
    </source>
</evidence>
<proteinExistence type="predicted"/>
<protein>
    <submittedName>
        <fullName evidence="8">Fungal-specific transcription factor domain-containing protein</fullName>
    </submittedName>
</protein>
<feature type="region of interest" description="Disordered" evidence="6">
    <location>
        <begin position="55"/>
        <end position="96"/>
    </location>
</feature>
<keyword evidence="3" id="KW-0238">DNA-binding</keyword>
<keyword evidence="9" id="KW-1185">Reference proteome</keyword>
<evidence type="ECO:0000256" key="5">
    <source>
        <dbReference type="ARBA" id="ARBA00023242"/>
    </source>
</evidence>
<keyword evidence="4" id="KW-0804">Transcription</keyword>
<keyword evidence="5" id="KW-0539">Nucleus</keyword>
<evidence type="ECO:0000256" key="2">
    <source>
        <dbReference type="ARBA" id="ARBA00023015"/>
    </source>
</evidence>
<organism evidence="8 9">
    <name type="scientific">Penicillium chermesinum</name>
    <dbReference type="NCBI Taxonomy" id="63820"/>
    <lineage>
        <taxon>Eukaryota</taxon>
        <taxon>Fungi</taxon>
        <taxon>Dikarya</taxon>
        <taxon>Ascomycota</taxon>
        <taxon>Pezizomycotina</taxon>
        <taxon>Eurotiomycetes</taxon>
        <taxon>Eurotiomycetidae</taxon>
        <taxon>Eurotiales</taxon>
        <taxon>Aspergillaceae</taxon>
        <taxon>Penicillium</taxon>
    </lineage>
</organism>